<dbReference type="AlphaFoldDB" id="A0AAE3LM91"/>
<dbReference type="Pfam" id="PF14344">
    <property type="entry name" value="DUF4397"/>
    <property type="match status" value="1"/>
</dbReference>
<sequence length="256" mass="29020">MKYGIVMIVLFGIALANTGCLVSEDNSIPAPARLRLINTVPEQTYSLLGNDEALAANIPFDSVTPYGYAFPGFYNMSLVDTKSNKSILAKQLIQSDLRYSFYVIPDSASTAGNIKGFKLSLVNDTKRQQIKDTFYIRFLHFSPKQSSDATTPTQLFLKTYRERGTSNLFDSTIQNNFTRRSFNDISVRTQYASFEKLEEGNYKFGFFDGNDSSRQYETTKKYFSANKYYTLYLVGFKNGTGIHAWKVNIDSVNNTF</sequence>
<dbReference type="RefSeq" id="WP_263037083.1">
    <property type="nucleotide sequence ID" value="NZ_JAOTPL010000003.1"/>
</dbReference>
<evidence type="ECO:0000313" key="2">
    <source>
        <dbReference type="EMBL" id="MCU7693596.1"/>
    </source>
</evidence>
<proteinExistence type="predicted"/>
<evidence type="ECO:0000313" key="3">
    <source>
        <dbReference type="Proteomes" id="UP001209317"/>
    </source>
</evidence>
<reference evidence="2" key="1">
    <citation type="submission" date="2022-10" db="EMBL/GenBank/DDBJ databases">
        <authorList>
            <person name="Kim H.S."/>
            <person name="Kim J.-S."/>
            <person name="Suh M.K."/>
            <person name="Eom M.K."/>
            <person name="Lee J.-S."/>
        </authorList>
    </citation>
    <scope>NUCLEOTIDE SEQUENCE</scope>
    <source>
        <strain evidence="2">LIP-5</strain>
    </source>
</reference>
<feature type="domain" description="DUF4397" evidence="1">
    <location>
        <begin position="32"/>
        <end position="144"/>
    </location>
</feature>
<name>A0AAE3LM91_9BACT</name>
<comment type="caution">
    <text evidence="2">The sequence shown here is derived from an EMBL/GenBank/DDBJ whole genome shotgun (WGS) entry which is preliminary data.</text>
</comment>
<accession>A0AAE3LM91</accession>
<dbReference type="Proteomes" id="UP001209317">
    <property type="component" value="Unassembled WGS sequence"/>
</dbReference>
<dbReference type="EMBL" id="JAOTPL010000003">
    <property type="protein sequence ID" value="MCU7693596.1"/>
    <property type="molecule type" value="Genomic_DNA"/>
</dbReference>
<dbReference type="InterPro" id="IPR025510">
    <property type="entry name" value="DUF4397"/>
</dbReference>
<organism evidence="2 3">
    <name type="scientific">Haoranjiania flava</name>
    <dbReference type="NCBI Taxonomy" id="1856322"/>
    <lineage>
        <taxon>Bacteria</taxon>
        <taxon>Pseudomonadati</taxon>
        <taxon>Bacteroidota</taxon>
        <taxon>Chitinophagia</taxon>
        <taxon>Chitinophagales</taxon>
        <taxon>Chitinophagaceae</taxon>
        <taxon>Haoranjiania</taxon>
    </lineage>
</organism>
<protein>
    <submittedName>
        <fullName evidence="2">DUF4397 domain-containing protein</fullName>
    </submittedName>
</protein>
<keyword evidence="3" id="KW-1185">Reference proteome</keyword>
<gene>
    <name evidence="2" type="ORF">OD355_03595</name>
</gene>
<evidence type="ECO:0000259" key="1">
    <source>
        <dbReference type="Pfam" id="PF14344"/>
    </source>
</evidence>